<dbReference type="EMBL" id="JACRIW010000060">
    <property type="protein sequence ID" value="MBI5169649.1"/>
    <property type="molecule type" value="Genomic_DNA"/>
</dbReference>
<gene>
    <name evidence="1" type="ORF">HZA61_09190</name>
</gene>
<dbReference type="Proteomes" id="UP000696931">
    <property type="component" value="Unassembled WGS sequence"/>
</dbReference>
<comment type="caution">
    <text evidence="1">The sequence shown here is derived from an EMBL/GenBank/DDBJ whole genome shotgun (WGS) entry which is preliminary data.</text>
</comment>
<reference evidence="1" key="1">
    <citation type="submission" date="2020-07" db="EMBL/GenBank/DDBJ databases">
        <title>Huge and variable diversity of episymbiotic CPR bacteria and DPANN archaea in groundwater ecosystems.</title>
        <authorList>
            <person name="He C.Y."/>
            <person name="Keren R."/>
            <person name="Whittaker M."/>
            <person name="Farag I.F."/>
            <person name="Doudna J."/>
            <person name="Cate J.H.D."/>
            <person name="Banfield J.F."/>
        </authorList>
    </citation>
    <scope>NUCLEOTIDE SEQUENCE</scope>
    <source>
        <strain evidence="1">NC_groundwater_1813_Pr3_B-0.1um_71_17</strain>
    </source>
</reference>
<evidence type="ECO:0000313" key="1">
    <source>
        <dbReference type="EMBL" id="MBI5169649.1"/>
    </source>
</evidence>
<sequence>MNGRLNGTGMRTPRAISLAGLSLCVAALAVLAALCGCGVNDVRVTVANASGRPLDSLVVAGEGFAKRVRPLAPGESAQVRVAVNGEDALALRGRIGGRPLVPQMAAYVEAGYSLRFEVDSGGVTHAEPRAAY</sequence>
<evidence type="ECO:0000313" key="2">
    <source>
        <dbReference type="Proteomes" id="UP000696931"/>
    </source>
</evidence>
<proteinExistence type="predicted"/>
<dbReference type="AlphaFoldDB" id="A0A933WAU6"/>
<accession>A0A933WAU6</accession>
<name>A0A933WAU6_UNCEI</name>
<protein>
    <submittedName>
        <fullName evidence="1">Uncharacterized protein</fullName>
    </submittedName>
</protein>
<organism evidence="1 2">
    <name type="scientific">Eiseniibacteriota bacterium</name>
    <dbReference type="NCBI Taxonomy" id="2212470"/>
    <lineage>
        <taxon>Bacteria</taxon>
        <taxon>Candidatus Eiseniibacteriota</taxon>
    </lineage>
</organism>